<gene>
    <name evidence="3" type="ORF">AU381_21425</name>
</gene>
<evidence type="ECO:0000313" key="4">
    <source>
        <dbReference type="Proteomes" id="UP000094025"/>
    </source>
</evidence>
<keyword evidence="4" id="KW-1185">Reference proteome</keyword>
<accession>A0A178XSI3</accession>
<reference evidence="3 4" key="1">
    <citation type="journal article" date="2016" name="Int. J. Syst. Evol. Microbiol.">
        <title>Ensifer glycinis sp. nov., an novel rhizobial species associated with Glycine spp.</title>
        <authorList>
            <person name="Yan H."/>
            <person name="Yan J."/>
            <person name="Sui X.H."/>
            <person name="Wang E.T."/>
            <person name="Chen W.X."/>
            <person name="Zhang X.X."/>
            <person name="Chen W.F."/>
        </authorList>
    </citation>
    <scope>NUCLEOTIDE SEQUENCE [LARGE SCALE GENOMIC DNA]</scope>
    <source>
        <strain evidence="3 4">CCBAU 23380</strain>
    </source>
</reference>
<comment type="caution">
    <text evidence="3">The sequence shown here is derived from an EMBL/GenBank/DDBJ whole genome shotgun (WGS) entry which is preliminary data.</text>
</comment>
<dbReference type="EMBL" id="LPUX01000061">
    <property type="protein sequence ID" value="OAP38157.1"/>
    <property type="molecule type" value="Genomic_DNA"/>
</dbReference>
<dbReference type="RefSeq" id="WP_064242699.1">
    <property type="nucleotide sequence ID" value="NZ_LPUX01000061.1"/>
</dbReference>
<organism evidence="3 4">
    <name type="scientific">Sinorhizobium glycinis</name>
    <dbReference type="NCBI Taxonomy" id="1472378"/>
    <lineage>
        <taxon>Bacteria</taxon>
        <taxon>Pseudomonadati</taxon>
        <taxon>Pseudomonadota</taxon>
        <taxon>Alphaproteobacteria</taxon>
        <taxon>Hyphomicrobiales</taxon>
        <taxon>Rhizobiaceae</taxon>
        <taxon>Sinorhizobium/Ensifer group</taxon>
        <taxon>Sinorhizobium</taxon>
    </lineage>
</organism>
<dbReference type="AlphaFoldDB" id="A0A178XSI3"/>
<dbReference type="STRING" id="1472378.AU381_21425"/>
<dbReference type="Proteomes" id="UP000094025">
    <property type="component" value="Unassembled WGS sequence"/>
</dbReference>
<dbReference type="InterPro" id="IPR009683">
    <property type="entry name" value="Extensin-like_C"/>
</dbReference>
<dbReference type="Pfam" id="PF06904">
    <property type="entry name" value="Extensin-like_C"/>
    <property type="match status" value="1"/>
</dbReference>
<evidence type="ECO:0000313" key="3">
    <source>
        <dbReference type="EMBL" id="OAP38157.1"/>
    </source>
</evidence>
<feature type="domain" description="Extensin-like C-terminal" evidence="2">
    <location>
        <begin position="96"/>
        <end position="275"/>
    </location>
</feature>
<evidence type="ECO:0000256" key="1">
    <source>
        <dbReference type="SAM" id="MobiDB-lite"/>
    </source>
</evidence>
<sequence length="275" mass="29327">MRAVGMILMSALVLSGATLPKKGPLPVARPAGQGEQPTPTPKPASPQGDRQASQKAQSDQQSQRDLPPGWKDDAVRPVPEEMILEIEKEDPKAYASCLAALKDLGSVFAEATRVDDGKGCGIDKPIQVSSILPGVALKPEGLMRCETALVLARWVKETATPAAKAAFGPDASLSALNQASTYVCRLRNNGTIGKISEHARGNAVDIASFTLGDGKTIEIQPRDEDGTLTGAFQRAVTASACLYFRTVLDPGSDAAHKDHLHLDVIERKDGYRYCR</sequence>
<dbReference type="OrthoDB" id="9809788at2"/>
<proteinExistence type="predicted"/>
<feature type="compositionally biased region" description="Low complexity" evidence="1">
    <location>
        <begin position="49"/>
        <end position="65"/>
    </location>
</feature>
<feature type="region of interest" description="Disordered" evidence="1">
    <location>
        <begin position="18"/>
        <end position="75"/>
    </location>
</feature>
<protein>
    <submittedName>
        <fullName evidence="3">Extensin</fullName>
    </submittedName>
</protein>
<name>A0A178XSI3_9HYPH</name>
<evidence type="ECO:0000259" key="2">
    <source>
        <dbReference type="Pfam" id="PF06904"/>
    </source>
</evidence>